<protein>
    <submittedName>
        <fullName evidence="15">Type VI secretion system baseplate subunit TssG</fullName>
    </submittedName>
</protein>
<dbReference type="EMBL" id="CP158260">
    <property type="protein sequence ID" value="XDJ63651.1"/>
    <property type="molecule type" value="Genomic_DNA"/>
</dbReference>
<proteinExistence type="predicted"/>
<dbReference type="EMBL" id="CP158259">
    <property type="protein sequence ID" value="XDJ61730.1"/>
    <property type="molecule type" value="Genomic_DNA"/>
</dbReference>
<evidence type="ECO:0000313" key="5">
    <source>
        <dbReference type="EMBL" id="XDJ61730.1"/>
    </source>
</evidence>
<evidence type="ECO:0000313" key="16">
    <source>
        <dbReference type="EMBL" id="XDJ96559.1"/>
    </source>
</evidence>
<evidence type="ECO:0000313" key="11">
    <source>
        <dbReference type="EMBL" id="XDJ82760.1"/>
    </source>
</evidence>
<dbReference type="PANTHER" id="PTHR35564">
    <property type="match status" value="1"/>
</dbReference>
<dbReference type="EMBL" id="CP158258">
    <property type="protein sequence ID" value="XDJ57555.1"/>
    <property type="molecule type" value="Genomic_DNA"/>
</dbReference>
<evidence type="ECO:0000313" key="1">
    <source>
        <dbReference type="EMBL" id="XDJ45943.1"/>
    </source>
</evidence>
<dbReference type="EMBL" id="CP158266">
    <property type="protein sequence ID" value="XDJ82760.1"/>
    <property type="molecule type" value="Genomic_DNA"/>
</dbReference>
<dbReference type="EMBL" id="CP158261">
    <property type="protein sequence ID" value="XDJ66777.1"/>
    <property type="molecule type" value="Genomic_DNA"/>
</dbReference>
<evidence type="ECO:0000313" key="12">
    <source>
        <dbReference type="EMBL" id="XDJ85694.1"/>
    </source>
</evidence>
<dbReference type="EMBL" id="CP158264">
    <property type="protein sequence ID" value="XDJ74935.1"/>
    <property type="molecule type" value="Genomic_DNA"/>
</dbReference>
<evidence type="ECO:0000313" key="8">
    <source>
        <dbReference type="EMBL" id="XDJ72651.1"/>
    </source>
</evidence>
<dbReference type="EMBL" id="CP158253">
    <property type="protein sequence ID" value="XDJ45943.1"/>
    <property type="molecule type" value="Genomic_DNA"/>
</dbReference>
<evidence type="ECO:0000313" key="6">
    <source>
        <dbReference type="EMBL" id="XDJ63651.1"/>
    </source>
</evidence>
<dbReference type="Pfam" id="PF06996">
    <property type="entry name" value="T6SS_TssG"/>
    <property type="match status" value="1"/>
</dbReference>
<dbReference type="AlphaFoldDB" id="A0AB39GQB4"/>
<dbReference type="RefSeq" id="WP_368642156.1">
    <property type="nucleotide sequence ID" value="NZ_CP158253.1"/>
</dbReference>
<dbReference type="EMBL" id="CP158265">
    <property type="protein sequence ID" value="XDJ77956.1"/>
    <property type="molecule type" value="Genomic_DNA"/>
</dbReference>
<dbReference type="EMBL" id="CP158271">
    <property type="protein sequence ID" value="XDJ92856.1"/>
    <property type="molecule type" value="Genomic_DNA"/>
</dbReference>
<sequence length="326" mass="36955">MADAHGTQDSSLKTRLLSQGERFAFSQAYRLLRLLPRPAPDSTPDIRARPHLSLDFPGMDLSGIEELAPGQYRLTANFLGLYGVTSPLPNFYTEDLLDERHDGRHSNRDFLDIISQTLYPLFFRAWLKSRAHIRIKEFGDNRLLEIFHTFVGICRPLRYLDRPGVSHLLRFAGLFSQYPRSAMGLQTIIAALYPDTDVEVIQQDIRKQPIPRPQRLALGRQNCALGEDAHLGSEIRCRTSNLTVHIRRVDEALFARLLPGGEAFEELKFLVRYYLITPLHIRLVLQPAPGVVGPLHLGTQAWGALGKNSWLPARDAHAYQSLTFTL</sequence>
<reference evidence="15" key="1">
    <citation type="submission" date="2024-05" db="EMBL/GenBank/DDBJ databases">
        <authorList>
            <person name="Luo Y.-C."/>
            <person name="Nicholds J."/>
            <person name="Mortimer T."/>
            <person name="Maboni G."/>
        </authorList>
    </citation>
    <scope>NUCLEOTIDE SEQUENCE</scope>
    <source>
        <strain evidence="16">124370</strain>
        <strain evidence="17">124566</strain>
        <strain evidence="15">124953</strain>
        <strain evidence="14">130308</strain>
        <strain evidence="13">130416</strain>
        <strain evidence="12">140124</strain>
        <strain evidence="11">143751</strain>
        <strain evidence="10">143769</strain>
        <strain evidence="9">143811</strain>
        <strain evidence="8">143936</strain>
        <strain evidence="7">145849</strain>
        <strain evidence="6">145850</strain>
        <strain evidence="5">145852</strain>
        <strain evidence="4">148131</strain>
        <strain evidence="3">150221</strain>
        <strain evidence="2">150964</strain>
        <strain evidence="1">153271</strain>
    </source>
</reference>
<evidence type="ECO:0000313" key="10">
    <source>
        <dbReference type="EMBL" id="XDJ77956.1"/>
    </source>
</evidence>
<gene>
    <name evidence="15" type="primary">tssG</name>
    <name evidence="4" type="ORF">ABRY90_09715</name>
    <name evidence="7" type="ORF">ABRY91_01635</name>
    <name evidence="5" type="ORF">ABRY92_03755</name>
    <name evidence="15" type="ORF">ABRY95_10720</name>
    <name evidence="11" type="ORF">ABRY96_00530</name>
    <name evidence="9" type="ORF">ABRY97_01840</name>
    <name evidence="13" type="ORF">ABRY98_01320</name>
    <name evidence="3" type="ORF">ABRZ00_09700</name>
    <name evidence="2" type="ORF">ABRZ01_10010</name>
    <name evidence="1" type="ORF">ABRZ02_06665</name>
    <name evidence="6" type="ORF">ABRZ03_13230</name>
    <name evidence="16" type="ORF">ABRZ05_02205</name>
    <name evidence="8" type="ORF">ABRZ06_03910</name>
    <name evidence="12" type="ORF">ABRZ08_02300</name>
    <name evidence="10" type="ORF">ABRZ10_03870</name>
    <name evidence="17" type="ORF">ABRZ11_01865</name>
    <name evidence="14" type="ORF">ABRZ12_07955</name>
</gene>
<dbReference type="EMBL" id="CP158270">
    <property type="protein sequence ID" value="XDJ89623.1"/>
    <property type="molecule type" value="Genomic_DNA"/>
</dbReference>
<evidence type="ECO:0000313" key="17">
    <source>
        <dbReference type="EMBL" id="XDJ99206.1"/>
    </source>
</evidence>
<dbReference type="EMBL" id="CP158256">
    <property type="protein sequence ID" value="XDJ52280.1"/>
    <property type="molecule type" value="Genomic_DNA"/>
</dbReference>
<dbReference type="GeneID" id="93067808"/>
<dbReference type="EMBL" id="CP158272">
    <property type="protein sequence ID" value="XDJ99206.1"/>
    <property type="molecule type" value="Genomic_DNA"/>
</dbReference>
<dbReference type="KEGG" id="cgin:ABRZ00_09700"/>
<organism evidence="15">
    <name type="scientific">Castellaniella ginsengisoli</name>
    <dbReference type="NCBI Taxonomy" id="546114"/>
    <lineage>
        <taxon>Bacteria</taxon>
        <taxon>Pseudomonadati</taxon>
        <taxon>Pseudomonadota</taxon>
        <taxon>Betaproteobacteria</taxon>
        <taxon>Burkholderiales</taxon>
        <taxon>Alcaligenaceae</taxon>
        <taxon>Castellaniella</taxon>
    </lineage>
</organism>
<dbReference type="InterPro" id="IPR010732">
    <property type="entry name" value="T6SS_TssG-like"/>
</dbReference>
<dbReference type="EMBL" id="CP158257">
    <property type="protein sequence ID" value="XDJ54833.1"/>
    <property type="molecule type" value="Genomic_DNA"/>
</dbReference>
<accession>A0AB39GQB4</accession>
<evidence type="ECO:0000313" key="3">
    <source>
        <dbReference type="EMBL" id="XDJ54833.1"/>
    </source>
</evidence>
<evidence type="ECO:0000313" key="9">
    <source>
        <dbReference type="EMBL" id="XDJ74935.1"/>
    </source>
</evidence>
<dbReference type="EMBL" id="CP158268">
    <property type="protein sequence ID" value="XDJ85694.1"/>
    <property type="molecule type" value="Genomic_DNA"/>
</dbReference>
<dbReference type="EMBL" id="CP158269">
    <property type="protein sequence ID" value="XDJ88248.1"/>
    <property type="molecule type" value="Genomic_DNA"/>
</dbReference>
<dbReference type="EMBL" id="CP158273">
    <property type="protein sequence ID" value="XDJ96559.1"/>
    <property type="molecule type" value="Genomic_DNA"/>
</dbReference>
<dbReference type="EMBL" id="CP158263">
    <property type="protein sequence ID" value="XDJ72651.1"/>
    <property type="molecule type" value="Genomic_DNA"/>
</dbReference>
<evidence type="ECO:0000313" key="15">
    <source>
        <dbReference type="EMBL" id="XDJ92856.1"/>
    </source>
</evidence>
<evidence type="ECO:0000313" key="13">
    <source>
        <dbReference type="EMBL" id="XDJ88248.1"/>
    </source>
</evidence>
<dbReference type="NCBIfam" id="TIGR03347">
    <property type="entry name" value="VI_chp_1"/>
    <property type="match status" value="1"/>
</dbReference>
<evidence type="ECO:0000313" key="2">
    <source>
        <dbReference type="EMBL" id="XDJ52280.1"/>
    </source>
</evidence>
<evidence type="ECO:0000313" key="7">
    <source>
        <dbReference type="EMBL" id="XDJ66777.1"/>
    </source>
</evidence>
<name>A0AB39GQB4_9BURK</name>
<evidence type="ECO:0000313" key="14">
    <source>
        <dbReference type="EMBL" id="XDJ89623.1"/>
    </source>
</evidence>
<evidence type="ECO:0000313" key="4">
    <source>
        <dbReference type="EMBL" id="XDJ57555.1"/>
    </source>
</evidence>
<dbReference type="PANTHER" id="PTHR35564:SF3">
    <property type="entry name" value="TYPE VI SECRETION SYSTEM BASEPLATE SUBUNIT TSSG"/>
    <property type="match status" value="1"/>
</dbReference>